<comment type="subcellular location">
    <subcellularLocation>
        <location evidence="2">Cell envelope</location>
    </subcellularLocation>
    <subcellularLocation>
        <location evidence="1">Membrane</location>
        <topology evidence="1">Multi-pass membrane protein</topology>
    </subcellularLocation>
</comment>
<dbReference type="Gene3D" id="1.10.3860.10">
    <property type="entry name" value="Sodium:dicarboxylate symporter"/>
    <property type="match status" value="1"/>
</dbReference>
<keyword evidence="7 9" id="KW-1133">Transmembrane helix</keyword>
<dbReference type="CDD" id="cd13530">
    <property type="entry name" value="PBP2_peptides_like"/>
    <property type="match status" value="1"/>
</dbReference>
<evidence type="ECO:0000256" key="1">
    <source>
        <dbReference type="ARBA" id="ARBA00004141"/>
    </source>
</evidence>
<dbReference type="Pfam" id="PF00497">
    <property type="entry name" value="SBP_bac_3"/>
    <property type="match status" value="1"/>
</dbReference>
<feature type="transmembrane region" description="Helical" evidence="9">
    <location>
        <begin position="44"/>
        <end position="65"/>
    </location>
</feature>
<keyword evidence="5 9" id="KW-0812">Transmembrane</keyword>
<feature type="transmembrane region" description="Helical" evidence="9">
    <location>
        <begin position="179"/>
        <end position="200"/>
    </location>
</feature>
<dbReference type="RefSeq" id="WP_154935065.1">
    <property type="nucleotide sequence ID" value="NZ_CP036341.1"/>
</dbReference>
<evidence type="ECO:0000313" key="12">
    <source>
        <dbReference type="Proteomes" id="UP000263642"/>
    </source>
</evidence>
<dbReference type="AlphaFoldDB" id="A0A3D3R0Z2"/>
<dbReference type="SUPFAM" id="SSF118215">
    <property type="entry name" value="Proton glutamate symport protein"/>
    <property type="match status" value="1"/>
</dbReference>
<gene>
    <name evidence="11" type="ORF">DIT97_05415</name>
</gene>
<organism evidence="11 12">
    <name type="scientific">Gimesia maris</name>
    <dbReference type="NCBI Taxonomy" id="122"/>
    <lineage>
        <taxon>Bacteria</taxon>
        <taxon>Pseudomonadati</taxon>
        <taxon>Planctomycetota</taxon>
        <taxon>Planctomycetia</taxon>
        <taxon>Planctomycetales</taxon>
        <taxon>Planctomycetaceae</taxon>
        <taxon>Gimesia</taxon>
    </lineage>
</organism>
<dbReference type="Pfam" id="PF00375">
    <property type="entry name" value="SDF"/>
    <property type="match status" value="1"/>
</dbReference>
<dbReference type="SUPFAM" id="SSF53850">
    <property type="entry name" value="Periplasmic binding protein-like II"/>
    <property type="match status" value="1"/>
</dbReference>
<keyword evidence="8 9" id="KW-0472">Membrane</keyword>
<feature type="transmembrane region" description="Helical" evidence="9">
    <location>
        <begin position="292"/>
        <end position="319"/>
    </location>
</feature>
<feature type="transmembrane region" description="Helical" evidence="9">
    <location>
        <begin position="141"/>
        <end position="159"/>
    </location>
</feature>
<proteinExistence type="inferred from homology"/>
<dbReference type="GO" id="GO:0016020">
    <property type="term" value="C:membrane"/>
    <property type="evidence" value="ECO:0007669"/>
    <property type="project" value="UniProtKB-SubCell"/>
</dbReference>
<feature type="transmembrane region" description="Helical" evidence="9">
    <location>
        <begin position="380"/>
        <end position="398"/>
    </location>
</feature>
<feature type="transmembrane region" description="Helical" evidence="9">
    <location>
        <begin position="212"/>
        <end position="239"/>
    </location>
</feature>
<comment type="similarity">
    <text evidence="3">Belongs to the bacterial solute-binding protein 3 family.</text>
</comment>
<evidence type="ECO:0000313" key="11">
    <source>
        <dbReference type="EMBL" id="HCO22514.1"/>
    </source>
</evidence>
<feature type="domain" description="Solute-binding protein family 3/N-terminal" evidence="10">
    <location>
        <begin position="481"/>
        <end position="704"/>
    </location>
</feature>
<dbReference type="GO" id="GO:0030313">
    <property type="term" value="C:cell envelope"/>
    <property type="evidence" value="ECO:0007669"/>
    <property type="project" value="UniProtKB-SubCell"/>
</dbReference>
<dbReference type="InterPro" id="IPR001991">
    <property type="entry name" value="Na-dicarboxylate_symporter"/>
</dbReference>
<dbReference type="InterPro" id="IPR036458">
    <property type="entry name" value="Na:dicarbo_symporter_sf"/>
</dbReference>
<dbReference type="PANTHER" id="PTHR35936">
    <property type="entry name" value="MEMBRANE-BOUND LYTIC MUREIN TRANSGLYCOSYLASE F"/>
    <property type="match status" value="1"/>
</dbReference>
<dbReference type="EMBL" id="DQAY01000035">
    <property type="protein sequence ID" value="HCO22514.1"/>
    <property type="molecule type" value="Genomic_DNA"/>
</dbReference>
<feature type="transmembrane region" description="Helical" evidence="9">
    <location>
        <begin position="77"/>
        <end position="102"/>
    </location>
</feature>
<dbReference type="Gene3D" id="3.40.190.10">
    <property type="entry name" value="Periplasmic binding protein-like II"/>
    <property type="match status" value="2"/>
</dbReference>
<accession>A0A3D3R0Z2</accession>
<feature type="transmembrane region" description="Helical" evidence="9">
    <location>
        <begin position="331"/>
        <end position="351"/>
    </location>
</feature>
<keyword evidence="6" id="KW-0732">Signal</keyword>
<evidence type="ECO:0000256" key="3">
    <source>
        <dbReference type="ARBA" id="ARBA00010333"/>
    </source>
</evidence>
<feature type="transmembrane region" description="Helical" evidence="9">
    <location>
        <begin position="405"/>
        <end position="427"/>
    </location>
</feature>
<dbReference type="PANTHER" id="PTHR35936:SF19">
    <property type="entry name" value="AMINO-ACID-BINDING PROTEIN YXEM-RELATED"/>
    <property type="match status" value="1"/>
</dbReference>
<feature type="transmembrane region" description="Helical" evidence="9">
    <location>
        <begin position="12"/>
        <end position="32"/>
    </location>
</feature>
<reference evidence="11 12" key="1">
    <citation type="journal article" date="2018" name="Nat. Biotechnol.">
        <title>A standardized bacterial taxonomy based on genome phylogeny substantially revises the tree of life.</title>
        <authorList>
            <person name="Parks D.H."/>
            <person name="Chuvochina M."/>
            <person name="Waite D.W."/>
            <person name="Rinke C."/>
            <person name="Skarshewski A."/>
            <person name="Chaumeil P.A."/>
            <person name="Hugenholtz P."/>
        </authorList>
    </citation>
    <scope>NUCLEOTIDE SEQUENCE [LARGE SCALE GENOMIC DNA]</scope>
    <source>
        <strain evidence="11">UBA9375</strain>
    </source>
</reference>
<sequence>MGKVKQSHFKPGLTTWILTSLVLGIMCGLFFGDLCSPLKAVGDVFIGLLQMTVLPYITLSLILNLGRISIRQTRNMALTVIVLLLILWCIGLFSVCLMSLSFPFWQKGAFFSTSIIDGPKTESLYDLFIPSNPFFSLANNAVPAVVLFSIGMGIAISGIPKRERLLEPLSVAVNALMRLNRMIVHVSPIGIFAIVSYAMGTLPFEKFGLLQAYLITFSAATLLLAIGILPMLISVCTPVRYWDALKVSQTAVIASFVLGSTFAVLPLIVEAAREILDRYHLEKKDTGGSPDVLIPLVFPFPDLGRIVGLIFIPFSAWFYGTSMLPEEYPRFLSLGMAGSFAKPAVTIPWLLDLMHIPHDIFQLYLAVGIYTTRLGDALRSVYLFSFAILAAASLSGTLKIQWKRFISWSLFSLCVAGVVIASIHAVLNYTFKDVYQSKALIADRQLLFPGVREIVLEESASNPDPIQSGETRIDRIRRRGTIRLGFDAKRLPFSYFNDRGQLVGLDIDMAHRLALDLGVDIEFVPFTPQTLVSQLNQDHFDLAMSGLEGTIERATAFPVADSYMDVTLALVLPDFRKVDFLEFDKLRHSADLKIAVVANSFYDEKAHEFFPNASFVSINSEEDFFEGNASHADLLVTSAETGAAWTLLYPKFSVINPFKKNIRVPMYYLGAHDIEFEEFMEVWLELKKKEGVFDTLYKYWILGETINPAPPRWSIIRNVLHWVD</sequence>
<evidence type="ECO:0000256" key="9">
    <source>
        <dbReference type="SAM" id="Phobius"/>
    </source>
</evidence>
<keyword evidence="4" id="KW-0813">Transport</keyword>
<evidence type="ECO:0000256" key="5">
    <source>
        <dbReference type="ARBA" id="ARBA00022692"/>
    </source>
</evidence>
<dbReference type="PROSITE" id="PS01039">
    <property type="entry name" value="SBP_BACTERIAL_3"/>
    <property type="match status" value="1"/>
</dbReference>
<feature type="transmembrane region" description="Helical" evidence="9">
    <location>
        <begin position="251"/>
        <end position="272"/>
    </location>
</feature>
<evidence type="ECO:0000256" key="4">
    <source>
        <dbReference type="ARBA" id="ARBA00022448"/>
    </source>
</evidence>
<dbReference type="SMART" id="SM00062">
    <property type="entry name" value="PBPb"/>
    <property type="match status" value="1"/>
</dbReference>
<name>A0A3D3R0Z2_9PLAN</name>
<dbReference type="Proteomes" id="UP000263642">
    <property type="component" value="Unassembled WGS sequence"/>
</dbReference>
<evidence type="ECO:0000259" key="10">
    <source>
        <dbReference type="SMART" id="SM00062"/>
    </source>
</evidence>
<dbReference type="InterPro" id="IPR018313">
    <property type="entry name" value="SBP_3_CS"/>
</dbReference>
<evidence type="ECO:0000256" key="2">
    <source>
        <dbReference type="ARBA" id="ARBA00004196"/>
    </source>
</evidence>
<evidence type="ECO:0000256" key="7">
    <source>
        <dbReference type="ARBA" id="ARBA00022989"/>
    </source>
</evidence>
<evidence type="ECO:0000256" key="6">
    <source>
        <dbReference type="ARBA" id="ARBA00022729"/>
    </source>
</evidence>
<protein>
    <recommendedName>
        <fullName evidence="10">Solute-binding protein family 3/N-terminal domain-containing protein</fullName>
    </recommendedName>
</protein>
<dbReference type="GO" id="GO:0015293">
    <property type="term" value="F:symporter activity"/>
    <property type="evidence" value="ECO:0007669"/>
    <property type="project" value="InterPro"/>
</dbReference>
<evidence type="ECO:0000256" key="8">
    <source>
        <dbReference type="ARBA" id="ARBA00023136"/>
    </source>
</evidence>
<dbReference type="InterPro" id="IPR001638">
    <property type="entry name" value="Solute-binding_3/MltF_N"/>
</dbReference>
<comment type="caution">
    <text evidence="11">The sequence shown here is derived from an EMBL/GenBank/DDBJ whole genome shotgun (WGS) entry which is preliminary data.</text>
</comment>